<evidence type="ECO:0000259" key="1">
    <source>
        <dbReference type="Pfam" id="PF07929"/>
    </source>
</evidence>
<accession>A0A5V0YPY3</accession>
<feature type="domain" description="Plasmid pRiA4b Orf3-like" evidence="1">
    <location>
        <begin position="10"/>
        <end position="84"/>
    </location>
</feature>
<gene>
    <name evidence="3" type="ORF">CEJ09_24365</name>
    <name evidence="2" type="ORF">D3S21_25100</name>
</gene>
<dbReference type="EMBL" id="AAGJRW010000044">
    <property type="protein sequence ID" value="EBO8106050.1"/>
    <property type="molecule type" value="Genomic_DNA"/>
</dbReference>
<dbReference type="InterPro" id="IPR012912">
    <property type="entry name" value="Plasmid_pRiA4b_Orf3-like"/>
</dbReference>
<dbReference type="EMBL" id="AAGWQQ010000125">
    <property type="protein sequence ID" value="EBS7984891.1"/>
    <property type="molecule type" value="Genomic_DNA"/>
</dbReference>
<dbReference type="SUPFAM" id="SSF159941">
    <property type="entry name" value="MM3350-like"/>
    <property type="match status" value="1"/>
</dbReference>
<comment type="caution">
    <text evidence="3">The sequence shown here is derived from an EMBL/GenBank/DDBJ whole genome shotgun (WGS) entry which is preliminary data.</text>
</comment>
<name>A0A5V0YPY3_SALER</name>
<reference evidence="3" key="1">
    <citation type="submission" date="2018-07" db="EMBL/GenBank/DDBJ databases">
        <authorList>
            <consortium name="PulseNet: The National Subtyping Network for Foodborne Disease Surveillance"/>
            <person name="Tarr C.L."/>
            <person name="Trees E."/>
            <person name="Katz L.S."/>
            <person name="Carleton-Romer H.A."/>
            <person name="Stroika S."/>
            <person name="Kucerova Z."/>
            <person name="Roache K.F."/>
            <person name="Sabol A.L."/>
            <person name="Besser J."/>
            <person name="Gerner-Smidt P."/>
        </authorList>
    </citation>
    <scope>NUCLEOTIDE SEQUENCE</scope>
    <source>
        <strain evidence="3">PNUSAS015592</strain>
        <strain evidence="2">PNUSAS051318</strain>
    </source>
</reference>
<dbReference type="Pfam" id="PF07929">
    <property type="entry name" value="PRiA4_ORF3"/>
    <property type="match status" value="1"/>
</dbReference>
<proteinExistence type="predicted"/>
<dbReference type="AlphaFoldDB" id="A0A5V0YPY3"/>
<evidence type="ECO:0000313" key="2">
    <source>
        <dbReference type="EMBL" id="EBO8106050.1"/>
    </source>
</evidence>
<organism evidence="3">
    <name type="scientific">Salmonella enterica</name>
    <name type="common">Salmonella choleraesuis</name>
    <dbReference type="NCBI Taxonomy" id="28901"/>
    <lineage>
        <taxon>Bacteria</taxon>
        <taxon>Pseudomonadati</taxon>
        <taxon>Pseudomonadota</taxon>
        <taxon>Gammaproteobacteria</taxon>
        <taxon>Enterobacterales</taxon>
        <taxon>Enterobacteriaceae</taxon>
        <taxon>Salmonella</taxon>
    </lineage>
</organism>
<evidence type="ECO:0000313" key="3">
    <source>
        <dbReference type="EMBL" id="EBS7984891.1"/>
    </source>
</evidence>
<sequence length="119" mass="13626">MDFPDNPFRVVIDDFEFDVGDHFTYEYNLFEHWLHDICVEAIHENSTLKTLFCINGHGMPRATVADEFDKTLAFLEAVVNADDKTTIGEIRSFVDDLDAAGRQRSAFVYAKALCCCPRR</sequence>
<dbReference type="Gene3D" id="3.10.290.30">
    <property type="entry name" value="MM3350-like"/>
    <property type="match status" value="1"/>
</dbReference>
<protein>
    <submittedName>
        <fullName evidence="3">Plasmid pRiA4b ORF-3 family protein</fullName>
    </submittedName>
</protein>
<dbReference type="InterPro" id="IPR024047">
    <property type="entry name" value="MM3350-like_sf"/>
</dbReference>